<evidence type="ECO:0000256" key="1">
    <source>
        <dbReference type="SAM" id="Phobius"/>
    </source>
</evidence>
<evidence type="ECO:0000313" key="3">
    <source>
        <dbReference type="Proteomes" id="UP000184432"/>
    </source>
</evidence>
<protein>
    <submittedName>
        <fullName evidence="2">Uncharacterized protein</fullName>
    </submittedName>
</protein>
<evidence type="ECO:0000313" key="2">
    <source>
        <dbReference type="EMBL" id="SHJ08078.1"/>
    </source>
</evidence>
<dbReference type="Proteomes" id="UP000184432">
    <property type="component" value="Unassembled WGS sequence"/>
</dbReference>
<sequence>MKEEELKKIISKSTVATSDDFLNHLMHRIDTEKELKKASFLGSFKSVLIACSFLGLITTFVTYKFFLGTEGIINVPKGPIFVGITLILLFGINSIVKTNHKLLKAKQKKLMYYNP</sequence>
<dbReference type="OrthoDB" id="1164928at2"/>
<organism evidence="2 3">
    <name type="scientific">Aquimarina spongiae</name>
    <dbReference type="NCBI Taxonomy" id="570521"/>
    <lineage>
        <taxon>Bacteria</taxon>
        <taxon>Pseudomonadati</taxon>
        <taxon>Bacteroidota</taxon>
        <taxon>Flavobacteriia</taxon>
        <taxon>Flavobacteriales</taxon>
        <taxon>Flavobacteriaceae</taxon>
        <taxon>Aquimarina</taxon>
    </lineage>
</organism>
<dbReference type="RefSeq" id="WP_073316424.1">
    <property type="nucleotide sequence ID" value="NZ_FQYP01000005.1"/>
</dbReference>
<keyword evidence="1" id="KW-0812">Transmembrane</keyword>
<keyword evidence="1" id="KW-1133">Transmembrane helix</keyword>
<accession>A0A1M6GDS4</accession>
<keyword evidence="3" id="KW-1185">Reference proteome</keyword>
<feature type="transmembrane region" description="Helical" evidence="1">
    <location>
        <begin position="46"/>
        <end position="66"/>
    </location>
</feature>
<gene>
    <name evidence="2" type="ORF">SAMN04488508_105222</name>
</gene>
<dbReference type="STRING" id="570521.SAMN04488508_105222"/>
<keyword evidence="1" id="KW-0472">Membrane</keyword>
<proteinExistence type="predicted"/>
<feature type="transmembrane region" description="Helical" evidence="1">
    <location>
        <begin position="78"/>
        <end position="96"/>
    </location>
</feature>
<dbReference type="AlphaFoldDB" id="A0A1M6GDS4"/>
<name>A0A1M6GDS4_9FLAO</name>
<reference evidence="3" key="1">
    <citation type="submission" date="2016-11" db="EMBL/GenBank/DDBJ databases">
        <authorList>
            <person name="Varghese N."/>
            <person name="Submissions S."/>
        </authorList>
    </citation>
    <scope>NUCLEOTIDE SEQUENCE [LARGE SCALE GENOMIC DNA]</scope>
    <source>
        <strain evidence="3">DSM 22623</strain>
    </source>
</reference>
<dbReference type="EMBL" id="FQYP01000005">
    <property type="protein sequence ID" value="SHJ08078.1"/>
    <property type="molecule type" value="Genomic_DNA"/>
</dbReference>